<organism evidence="1 2">
    <name type="scientific">Tetrapyrgos nigripes</name>
    <dbReference type="NCBI Taxonomy" id="182062"/>
    <lineage>
        <taxon>Eukaryota</taxon>
        <taxon>Fungi</taxon>
        <taxon>Dikarya</taxon>
        <taxon>Basidiomycota</taxon>
        <taxon>Agaricomycotina</taxon>
        <taxon>Agaricomycetes</taxon>
        <taxon>Agaricomycetidae</taxon>
        <taxon>Agaricales</taxon>
        <taxon>Marasmiineae</taxon>
        <taxon>Marasmiaceae</taxon>
        <taxon>Tetrapyrgos</taxon>
    </lineage>
</organism>
<dbReference type="EMBL" id="JAACJM010000488">
    <property type="protein sequence ID" value="KAF5316841.1"/>
    <property type="molecule type" value="Genomic_DNA"/>
</dbReference>
<reference evidence="1 2" key="1">
    <citation type="journal article" date="2020" name="ISME J.">
        <title>Uncovering the hidden diversity of litter-decomposition mechanisms in mushroom-forming fungi.</title>
        <authorList>
            <person name="Floudas D."/>
            <person name="Bentzer J."/>
            <person name="Ahren D."/>
            <person name="Johansson T."/>
            <person name="Persson P."/>
            <person name="Tunlid A."/>
        </authorList>
    </citation>
    <scope>NUCLEOTIDE SEQUENCE [LARGE SCALE GENOMIC DNA]</scope>
    <source>
        <strain evidence="1 2">CBS 291.85</strain>
    </source>
</reference>
<dbReference type="Proteomes" id="UP000559256">
    <property type="component" value="Unassembled WGS sequence"/>
</dbReference>
<evidence type="ECO:0000313" key="1">
    <source>
        <dbReference type="EMBL" id="KAF5316841.1"/>
    </source>
</evidence>
<dbReference type="AlphaFoldDB" id="A0A8H5EYC5"/>
<comment type="caution">
    <text evidence="1">The sequence shown here is derived from an EMBL/GenBank/DDBJ whole genome shotgun (WGS) entry which is preliminary data.</text>
</comment>
<evidence type="ECO:0000313" key="2">
    <source>
        <dbReference type="Proteomes" id="UP000559256"/>
    </source>
</evidence>
<accession>A0A8H5EYC5</accession>
<keyword evidence="2" id="KW-1185">Reference proteome</keyword>
<proteinExistence type="predicted"/>
<name>A0A8H5EYC5_9AGAR</name>
<gene>
    <name evidence="1" type="ORF">D9758_019048</name>
</gene>
<sequence length="167" mass="19284">MSSDDTAVSQRQYIFPETLSKGEKPLLRGTPTESGPTPTYAFGWLMNRFILLKFLDPENKFGVWFGHLESDKLMPDWRRNYAGTLSSSYRPRFRLHSDSQIFIQFGTNKTTRGMDSVAELDLALLKTTYQKFLNLPAHLLPEPQWHRFPLPYDSTAFFVGRAIDTDQ</sequence>
<protein>
    <submittedName>
        <fullName evidence="1">Uncharacterized protein</fullName>
    </submittedName>
</protein>